<dbReference type="PANTHER" id="PTHR43394:SF1">
    <property type="entry name" value="ATP-BINDING CASSETTE SUB-FAMILY B MEMBER 10, MITOCHONDRIAL"/>
    <property type="match status" value="1"/>
</dbReference>
<dbReference type="InterPro" id="IPR003439">
    <property type="entry name" value="ABC_transporter-like_ATP-bd"/>
</dbReference>
<dbReference type="STRING" id="572547.Amico_1496"/>
<dbReference type="GO" id="GO:0016887">
    <property type="term" value="F:ATP hydrolysis activity"/>
    <property type="evidence" value="ECO:0007669"/>
    <property type="project" value="InterPro"/>
</dbReference>
<dbReference type="Gene3D" id="3.40.50.300">
    <property type="entry name" value="P-loop containing nucleotide triphosphate hydrolases"/>
    <property type="match status" value="1"/>
</dbReference>
<dbReference type="GO" id="GO:0005886">
    <property type="term" value="C:plasma membrane"/>
    <property type="evidence" value="ECO:0007669"/>
    <property type="project" value="UniProtKB-SubCell"/>
</dbReference>
<dbReference type="PROSITE" id="PS00211">
    <property type="entry name" value="ABC_TRANSPORTER_1"/>
    <property type="match status" value="1"/>
</dbReference>
<dbReference type="InterPro" id="IPR003593">
    <property type="entry name" value="AAA+_ATPase"/>
</dbReference>
<dbReference type="Gene3D" id="1.20.1560.10">
    <property type="entry name" value="ABC transporter type 1, transmembrane domain"/>
    <property type="match status" value="1"/>
</dbReference>
<keyword evidence="3 8" id="KW-0812">Transmembrane</keyword>
<evidence type="ECO:0000313" key="11">
    <source>
        <dbReference type="EMBL" id="ADE57613.1"/>
    </source>
</evidence>
<dbReference type="InterPro" id="IPR017871">
    <property type="entry name" value="ABC_transporter-like_CS"/>
</dbReference>
<feature type="domain" description="ABC transmembrane type-1" evidence="10">
    <location>
        <begin position="22"/>
        <end position="304"/>
    </location>
</feature>
<dbReference type="PROSITE" id="PS50893">
    <property type="entry name" value="ABC_TRANSPORTER_2"/>
    <property type="match status" value="1"/>
</dbReference>
<feature type="transmembrane region" description="Helical" evidence="8">
    <location>
        <begin position="21"/>
        <end position="42"/>
    </location>
</feature>
<evidence type="ECO:0000256" key="7">
    <source>
        <dbReference type="ARBA" id="ARBA00023136"/>
    </source>
</evidence>
<keyword evidence="6 8" id="KW-1133">Transmembrane helix</keyword>
<evidence type="ECO:0000256" key="8">
    <source>
        <dbReference type="SAM" id="Phobius"/>
    </source>
</evidence>
<dbReference type="CDD" id="cd18552">
    <property type="entry name" value="ABC_6TM_MsbA_like"/>
    <property type="match status" value="1"/>
</dbReference>
<dbReference type="GO" id="GO:0005524">
    <property type="term" value="F:ATP binding"/>
    <property type="evidence" value="ECO:0007669"/>
    <property type="project" value="UniProtKB-KW"/>
</dbReference>
<evidence type="ECO:0000256" key="5">
    <source>
        <dbReference type="ARBA" id="ARBA00022840"/>
    </source>
</evidence>
<dbReference type="GO" id="GO:0015421">
    <property type="term" value="F:ABC-type oligopeptide transporter activity"/>
    <property type="evidence" value="ECO:0007669"/>
    <property type="project" value="TreeGrafter"/>
</dbReference>
<sequence length="584" mass="65073">MNKKHIYVRLLEYTRPYFPRLFAALGCMVLASVFTVIPPWLLKNVVDDVLIAKKMDVLNVLTIGLVLLFTGKGIASYGHQYLMNWVGQHVVMDLRVGLYDHMQNLSLRYIYGKRVGELMSRITNDVNVLQNMVTTVIVDLVVQGITFLGMLGFLIYINWRLTLITFAILPLTFFILDHASKKLRFVGHAIQEELARLSAIIQEALSAIRIVRSFVTEAMESQRFKDQNRANFKALMHGVQVQAALSGVIEVVLIAALALILWIGGRDVINEKLTPGELIAFLGYLGFLVHPIRVFTRVVSSMQLCLASAERIFSIFDTPCEIRSPEHPVPLGVIQGAIKMEDVWFAYKDEQWVLKGVALEVCPGERVAVVGETGGGKSTLMDLIPRFYDPSRGKVSVDGCDVRTLDLTELRKQIGIVPQDPVLMKGSLAFNISYGFPQATEEDIVKAAQIAGIHTFITSLPEGYDTEVGERGVTLSGGQRQRVAIARAIIRNPRILILDEATSSLDVAVESQIQEAMEKAMEGRTSFVIAHRLSTVRSADRILVLSKGHIVESGTHDELLEKGGIYRHLYELQFGGEKNNETRP</sequence>
<dbReference type="OrthoDB" id="9762778at2"/>
<dbReference type="GO" id="GO:0090374">
    <property type="term" value="P:oligopeptide export from mitochondrion"/>
    <property type="evidence" value="ECO:0007669"/>
    <property type="project" value="TreeGrafter"/>
</dbReference>
<evidence type="ECO:0000259" key="9">
    <source>
        <dbReference type="PROSITE" id="PS50893"/>
    </source>
</evidence>
<comment type="subcellular location">
    <subcellularLocation>
        <location evidence="1">Cell membrane</location>
        <topology evidence="1">Multi-pass membrane protein</topology>
    </subcellularLocation>
</comment>
<dbReference type="eggNOG" id="COG1132">
    <property type="taxonomic scope" value="Bacteria"/>
</dbReference>
<keyword evidence="5" id="KW-0067">ATP-binding</keyword>
<keyword evidence="4" id="KW-0547">Nucleotide-binding</keyword>
<dbReference type="SMART" id="SM00382">
    <property type="entry name" value="AAA"/>
    <property type="match status" value="1"/>
</dbReference>
<evidence type="ECO:0000259" key="10">
    <source>
        <dbReference type="PROSITE" id="PS50929"/>
    </source>
</evidence>
<dbReference type="InterPro" id="IPR039421">
    <property type="entry name" value="Type_1_exporter"/>
</dbReference>
<feature type="transmembrane region" description="Helical" evidence="8">
    <location>
        <begin position="57"/>
        <end position="75"/>
    </location>
</feature>
<dbReference type="RefSeq" id="WP_013048876.1">
    <property type="nucleotide sequence ID" value="NC_014011.1"/>
</dbReference>
<feature type="transmembrane region" description="Helical" evidence="8">
    <location>
        <begin position="243"/>
        <end position="263"/>
    </location>
</feature>
<feature type="domain" description="ABC transporter" evidence="9">
    <location>
        <begin position="338"/>
        <end position="572"/>
    </location>
</feature>
<dbReference type="Proteomes" id="UP000002366">
    <property type="component" value="Chromosome"/>
</dbReference>
<dbReference type="PROSITE" id="PS50929">
    <property type="entry name" value="ABC_TM1F"/>
    <property type="match status" value="1"/>
</dbReference>
<dbReference type="AlphaFoldDB" id="D5EGD1"/>
<reference evidence="11 12" key="1">
    <citation type="journal article" date="2010" name="Stand. Genomic Sci.">
        <title>Complete genome sequence of Aminobacterium colombiense type strain (ALA-1).</title>
        <authorList>
            <person name="Chertkov O."/>
            <person name="Sikorski J."/>
            <person name="Brambilla E."/>
            <person name="Lapidus A."/>
            <person name="Copeland A."/>
            <person name="Glavina Del Rio T."/>
            <person name="Nolan M."/>
            <person name="Lucas S."/>
            <person name="Tice H."/>
            <person name="Cheng J.F."/>
            <person name="Han C."/>
            <person name="Detter J.C."/>
            <person name="Bruce D."/>
            <person name="Tapia R."/>
            <person name="Goodwin L."/>
            <person name="Pitluck S."/>
            <person name="Liolios K."/>
            <person name="Ivanova N."/>
            <person name="Mavromatis K."/>
            <person name="Ovchinnikova G."/>
            <person name="Pati A."/>
            <person name="Chen A."/>
            <person name="Palaniappan K."/>
            <person name="Land M."/>
            <person name="Hauser L."/>
            <person name="Chang Y.J."/>
            <person name="Jeffries C.D."/>
            <person name="Spring S."/>
            <person name="Rohde M."/>
            <person name="Goker M."/>
            <person name="Bristow J."/>
            <person name="Eisen J.A."/>
            <person name="Markowitz V."/>
            <person name="Hugenholtz P."/>
            <person name="Kyrpides N.C."/>
            <person name="Klenk H.P."/>
        </authorList>
    </citation>
    <scope>NUCLEOTIDE SEQUENCE [LARGE SCALE GENOMIC DNA]</scope>
    <source>
        <strain evidence="12">DSM 12261 / ALA-1</strain>
    </source>
</reference>
<dbReference type="SUPFAM" id="SSF90123">
    <property type="entry name" value="ABC transporter transmembrane region"/>
    <property type="match status" value="1"/>
</dbReference>
<dbReference type="Pfam" id="PF00005">
    <property type="entry name" value="ABC_tran"/>
    <property type="match status" value="1"/>
</dbReference>
<evidence type="ECO:0000313" key="12">
    <source>
        <dbReference type="Proteomes" id="UP000002366"/>
    </source>
</evidence>
<dbReference type="SUPFAM" id="SSF52540">
    <property type="entry name" value="P-loop containing nucleoside triphosphate hydrolases"/>
    <property type="match status" value="1"/>
</dbReference>
<dbReference type="PANTHER" id="PTHR43394">
    <property type="entry name" value="ATP-DEPENDENT PERMEASE MDL1, MITOCHONDRIAL"/>
    <property type="match status" value="1"/>
</dbReference>
<organism evidence="11 12">
    <name type="scientific">Aminobacterium colombiense (strain DSM 12261 / ALA-1)</name>
    <dbReference type="NCBI Taxonomy" id="572547"/>
    <lineage>
        <taxon>Bacteria</taxon>
        <taxon>Thermotogati</taxon>
        <taxon>Synergistota</taxon>
        <taxon>Synergistia</taxon>
        <taxon>Synergistales</taxon>
        <taxon>Aminobacteriaceae</taxon>
        <taxon>Aminobacterium</taxon>
    </lineage>
</organism>
<dbReference type="Pfam" id="PF00664">
    <property type="entry name" value="ABC_membrane"/>
    <property type="match status" value="1"/>
</dbReference>
<dbReference type="CDD" id="cd03249">
    <property type="entry name" value="ABC_MTABC3_MDL1_MDL2"/>
    <property type="match status" value="1"/>
</dbReference>
<keyword evidence="12" id="KW-1185">Reference proteome</keyword>
<evidence type="ECO:0000256" key="2">
    <source>
        <dbReference type="ARBA" id="ARBA00022448"/>
    </source>
</evidence>
<dbReference type="EMBL" id="CP001997">
    <property type="protein sequence ID" value="ADE57613.1"/>
    <property type="molecule type" value="Genomic_DNA"/>
</dbReference>
<evidence type="ECO:0000256" key="6">
    <source>
        <dbReference type="ARBA" id="ARBA00022989"/>
    </source>
</evidence>
<dbReference type="HOGENOM" id="CLU_000604_84_3_0"/>
<dbReference type="KEGG" id="aco:Amico_1496"/>
<dbReference type="FunFam" id="3.40.50.300:FF:000287">
    <property type="entry name" value="Multidrug ABC transporter ATP-binding protein"/>
    <property type="match status" value="1"/>
</dbReference>
<dbReference type="InterPro" id="IPR011527">
    <property type="entry name" value="ABC1_TM_dom"/>
</dbReference>
<keyword evidence="7 8" id="KW-0472">Membrane</keyword>
<feature type="transmembrane region" description="Helical" evidence="8">
    <location>
        <begin position="157"/>
        <end position="176"/>
    </location>
</feature>
<accession>D5EGD1</accession>
<protein>
    <submittedName>
        <fullName evidence="11">ABC transporter related protein</fullName>
    </submittedName>
</protein>
<name>D5EGD1_AMICL</name>
<dbReference type="InterPro" id="IPR027417">
    <property type="entry name" value="P-loop_NTPase"/>
</dbReference>
<feature type="transmembrane region" description="Helical" evidence="8">
    <location>
        <begin position="128"/>
        <end position="151"/>
    </location>
</feature>
<proteinExistence type="predicted"/>
<evidence type="ECO:0000256" key="4">
    <source>
        <dbReference type="ARBA" id="ARBA00022741"/>
    </source>
</evidence>
<dbReference type="InterPro" id="IPR036640">
    <property type="entry name" value="ABC1_TM_sf"/>
</dbReference>
<evidence type="ECO:0000256" key="1">
    <source>
        <dbReference type="ARBA" id="ARBA00004651"/>
    </source>
</evidence>
<gene>
    <name evidence="11" type="ordered locus">Amico_1496</name>
</gene>
<keyword evidence="2" id="KW-0813">Transport</keyword>
<evidence type="ECO:0000256" key="3">
    <source>
        <dbReference type="ARBA" id="ARBA00022692"/>
    </source>
</evidence>